<comment type="similarity">
    <text evidence="9">Belongs to the TRAFAC class myosin-kinesin ATPase superfamily. Kinesin family.</text>
</comment>
<evidence type="ECO:0000256" key="3">
    <source>
        <dbReference type="ARBA" id="ARBA00022840"/>
    </source>
</evidence>
<feature type="coiled-coil region" evidence="10">
    <location>
        <begin position="741"/>
        <end position="775"/>
    </location>
</feature>
<dbReference type="Proteomes" id="UP001652622">
    <property type="component" value="Unplaced"/>
</dbReference>
<evidence type="ECO:0000256" key="4">
    <source>
        <dbReference type="ARBA" id="ARBA00023054"/>
    </source>
</evidence>
<dbReference type="GO" id="GO:0005524">
    <property type="term" value="F:ATP binding"/>
    <property type="evidence" value="ECO:0007669"/>
    <property type="project" value="UniProtKB-UniRule"/>
</dbReference>
<dbReference type="FunFam" id="3.40.850.10:FF:000026">
    <property type="entry name" value="Centromere-associated protein E"/>
    <property type="match status" value="1"/>
</dbReference>
<keyword evidence="4 10" id="KW-0175">Coiled coil</keyword>
<feature type="coiled-coil region" evidence="10">
    <location>
        <begin position="1066"/>
        <end position="1128"/>
    </location>
</feature>
<feature type="coiled-coil region" evidence="10">
    <location>
        <begin position="1561"/>
        <end position="1772"/>
    </location>
</feature>
<accession>A0A6P9DQW5</accession>
<evidence type="ECO:0000256" key="10">
    <source>
        <dbReference type="SAM" id="Coils"/>
    </source>
</evidence>
<feature type="coiled-coil region" evidence="10">
    <location>
        <begin position="569"/>
        <end position="697"/>
    </location>
</feature>
<organism evidence="13 14">
    <name type="scientific">Pantherophis guttatus</name>
    <name type="common">Corn snake</name>
    <name type="synonym">Elaphe guttata</name>
    <dbReference type="NCBI Taxonomy" id="94885"/>
    <lineage>
        <taxon>Eukaryota</taxon>
        <taxon>Metazoa</taxon>
        <taxon>Chordata</taxon>
        <taxon>Craniata</taxon>
        <taxon>Vertebrata</taxon>
        <taxon>Euteleostomi</taxon>
        <taxon>Lepidosauria</taxon>
        <taxon>Squamata</taxon>
        <taxon>Bifurcata</taxon>
        <taxon>Unidentata</taxon>
        <taxon>Episquamata</taxon>
        <taxon>Toxicofera</taxon>
        <taxon>Serpentes</taxon>
        <taxon>Colubroidea</taxon>
        <taxon>Colubridae</taxon>
        <taxon>Colubrinae</taxon>
        <taxon>Pantherophis</taxon>
    </lineage>
</organism>
<feature type="coiled-coil region" evidence="10">
    <location>
        <begin position="341"/>
        <end position="388"/>
    </location>
</feature>
<dbReference type="InterPro" id="IPR036961">
    <property type="entry name" value="Kinesin_motor_dom_sf"/>
</dbReference>
<sequence length="2407" mass="278572">MAEEGGVTVCVRVRPLIARENEDLDEKGQVSWKSEDCTVSQIDGTRSFVFDRVFHSNNSTKEVYQGVTAPIIKSAVQGYNGTIFAYGQTASGKTHTILGTKDGPGILPMAINDVFNTICSIPDREFLLRISYMEIHNETIQDLLCSNIRKKKSLVVREDINRTIYVEDLNEEVVVSPEEVMSWLKKGEKNRHYGETKMNEKSSRSHTIFRMIIESKEKHTSGSSYEGAVMVSHLNFVDLGGSERASQTGAEGIRFKEGCNINRSLFILGQVIKKLCDDQSGGFINYRDSKLTRILQNSLGGNAKTVIICTITPASLEETLSTLQFASTAKKMKNTPKVNEVLDDEALLKRYRNEIEDLKRQLEEVSSHSHTKDQLAQLLEEKNSVQKEQQDRIRALTEMLVTSSSFLRERELKAKKKRRVTWAPGPVSQDGGMPFLEDFPARAKRFKGSLSCVTEMEESVSSEFSEYDDQCMTASVIMPEEEWIPGSEINFTSKDFAESVQLCQSLLEERDNAVTEQQTIKSKFDSVCLEKEQLTLELSELREKISTHEFVALEKVVSEEQEMQLMHEITNLKAIISNAEIYNQDLQQEINSKDMQCKEQEERISALEEHNKKLKSLVEEFKKDKNETTILVQTPRKNRDEVQELKQSLRDAENVALDAKKESAFLRSENLTLKEKMNQLSETYNQMEKDLGNYKTQLEAGKVTYKKMQSDLQKELQYYLQENAKLTSSVEVNNSKDLLPYMELEGKMEDLKNELNKALEENVSLKEKLTDLSEANSGSDLEILHKEIVEKNETIALLISEKEMLLSQVCEKERMVHEATQALSSKMDLANDEMIRGNTVAFEELRQSCDRLEEKSLVVAEEDNSTKTEIDSCSNGSLNTSISYNTQEQSSKTEELQKKDLEQEELLTLKEQLDEAHQKLSEMEELKDQLKVWESKMEAEEAQKSDIIERLQEDQEKIRTLTQERSDFKQKYEALEKERDQLKEDIQDTISMNIEAQEGFRNAQNSLKQCQKRIKELEETISEKDKQISRVQETLEVTIDDQKQQLQTKSFDPQQLLQMNQNAENFDDAEQLKISLESQVEVLQKENAELVQKLHSTEEDIKCISQEKEHLRTEIQHLENNSLELQQLLCLKEEESQQKVENMKDAQLDSISESQMEALQKEKTELVQKLQSTEENVKCISQEKEHLRTEVKVLQAEKDTMTQTVHHLGETLEKLVPMNLELQEQLREANNSLREHKEMVEELKGKTIAIDSQTSKIDEELKQKAEDTQLELEKLLAYVKLQEDEVHTQKNLVFEKQQMFEKLEEEFKEETKKLKEKAEDSQLELEKLLAFVKLQEDEVNTQKNLVLEKQQMFQKLEEEFKEETKKLKEKIQHLENNSLELQQLLCLKEDESQQKVENMKDAKQLDSISESQMEALQKEKTELVQKLQSTEENIKYISQEKEHLRTEMKVLQTEKDNMIQTVHRLSETIERLVPVNLELQQELREANNSLREHEEMVKELKEKIVTTDFQTLKIHEELKKKSEHSQLELEKLLMYVKSQEDEINIQKNLVLEKQQMFQKFEEEIKEETKHLKEKIIKSNEEVSSLTEEKKQLTAELREQEKCVQQLQKEKALLQKEREDLQQVMQNIGEETQSQLQETLSEKAAKIIKSNEEISSLTEEKKQLTAELREQEKCVQQVLKEKALLQKERDDLQQLMQNIGEETQSQLQETLAENAAKIIKLNEEANSLTEEKKQLTAELREQEKCVQQLLKEKALLQKERDDLQQVMQNIGKETESQLQETLSENAAKDSEMNVKQKMQDCFEILEAKIFRIMEALKKFPELEKRSEYFINISLQIKNQFDSKKALIAKWLPGISLQEANNIKRLQIETERMSNSLYSLLNKLQYFFTCLCDKRKEYYTNVSKYTRELLDERRNQHALLMQIQQLGKHHMAQQGAGSRQSGISELIQSLDGLTKQISKEVSEMEEELGSTEVTLQELECENIKMERYLERCSDYFDLQGFEATIKQNIEKFRSINQLLQPKAQPYFQARSALEAINANYCKEIDATLKACREETKELILQLDMLKKEQKSCAVPNMALEEENHKLEYKLKATEQDTKNLQLKIQELESIINERSKNLQEKEKTIATLQMKLKVRGSRSEVIKLQAALEEKENCLRNALSERETLKAQVDKGVGLYKEEIEDLRTQLAKADMARMKQSKLFDQEMANAKALADHREQQLRKLKEELRKAQQEQDVTVMSNKDLPQPFLPITCGGGSGIVQNTHILVLKSEHAKLEKEYAQLKKEHELLLTNDLFLKEEIKKWKERAVKRRERALGDTAGDHKIKSPRKAPASSLSALPASPCKERSMQPILPLDTPQLMPSNTQSSFFDNSCLGITANTKSGRTESEENNIRNWLSSEDRGDVSNCKTQ</sequence>
<protein>
    <recommendedName>
        <fullName evidence="7">Centromere-associated protein E</fullName>
    </recommendedName>
    <alternativeName>
        <fullName evidence="8">Centromere protein E</fullName>
    </alternativeName>
</protein>
<dbReference type="GO" id="GO:0008608">
    <property type="term" value="P:attachment of spindle microtubules to kinetochore"/>
    <property type="evidence" value="ECO:0007669"/>
    <property type="project" value="UniProtKB-ARBA"/>
</dbReference>
<evidence type="ECO:0000256" key="8">
    <source>
        <dbReference type="ARBA" id="ARBA00081766"/>
    </source>
</evidence>
<evidence type="ECO:0000256" key="9">
    <source>
        <dbReference type="PROSITE-ProRule" id="PRU00283"/>
    </source>
</evidence>
<feature type="coiled-coil region" evidence="10">
    <location>
        <begin position="884"/>
        <end position="1034"/>
    </location>
</feature>
<keyword evidence="6" id="KW-0963">Cytoplasm</keyword>
<keyword evidence="3 9" id="KW-0067">ATP-binding</keyword>
<dbReference type="SMART" id="SM00129">
    <property type="entry name" value="KISc"/>
    <property type="match status" value="1"/>
</dbReference>
<name>A0A6P9DQW5_PANGU</name>
<feature type="coiled-coil region" evidence="10">
    <location>
        <begin position="2203"/>
        <end position="2233"/>
    </location>
</feature>
<feature type="region of interest" description="Disordered" evidence="11">
    <location>
        <begin position="2375"/>
        <end position="2407"/>
    </location>
</feature>
<proteinExistence type="inferred from homology"/>
<dbReference type="GO" id="GO:0007051">
    <property type="term" value="P:spindle organization"/>
    <property type="evidence" value="ECO:0007669"/>
    <property type="project" value="UniProtKB-ARBA"/>
</dbReference>
<dbReference type="CTD" id="1062"/>
<dbReference type="SUPFAM" id="SSF52540">
    <property type="entry name" value="P-loop containing nucleoside triphosphate hydrolases"/>
    <property type="match status" value="1"/>
</dbReference>
<evidence type="ECO:0000313" key="13">
    <source>
        <dbReference type="Proteomes" id="UP001652622"/>
    </source>
</evidence>
<feature type="coiled-coil region" evidence="10">
    <location>
        <begin position="1156"/>
        <end position="1384"/>
    </location>
</feature>
<dbReference type="GO" id="GO:0003777">
    <property type="term" value="F:microtubule motor activity"/>
    <property type="evidence" value="ECO:0007669"/>
    <property type="project" value="InterPro"/>
</dbReference>
<feature type="compositionally biased region" description="Low complexity" evidence="11">
    <location>
        <begin position="2326"/>
        <end position="2339"/>
    </location>
</feature>
<dbReference type="GO" id="GO:0030071">
    <property type="term" value="P:regulation of mitotic metaphase/anaphase transition"/>
    <property type="evidence" value="ECO:0007669"/>
    <property type="project" value="UniProtKB-ARBA"/>
</dbReference>
<feature type="coiled-coil region" evidence="10">
    <location>
        <begin position="2046"/>
        <end position="2166"/>
    </location>
</feature>
<gene>
    <name evidence="14" type="primary">CENPE</name>
</gene>
<dbReference type="OMA" id="ENECFSA"/>
<evidence type="ECO:0000256" key="6">
    <source>
        <dbReference type="ARBA" id="ARBA00023212"/>
    </source>
</evidence>
<feature type="binding site" evidence="9">
    <location>
        <begin position="87"/>
        <end position="94"/>
    </location>
    <ligand>
        <name>ATP</name>
        <dbReference type="ChEBI" id="CHEBI:30616"/>
    </ligand>
</feature>
<dbReference type="GO" id="GO:0008017">
    <property type="term" value="F:microtubule binding"/>
    <property type="evidence" value="ECO:0007669"/>
    <property type="project" value="InterPro"/>
</dbReference>
<dbReference type="InParanoid" id="A0A6P9DQW5"/>
<comment type="subcellular location">
    <subcellularLocation>
        <location evidence="1">Cytoplasm</location>
        <location evidence="1">Cytoskeleton</location>
    </subcellularLocation>
</comment>
<evidence type="ECO:0000259" key="12">
    <source>
        <dbReference type="PROSITE" id="PS50067"/>
    </source>
</evidence>
<keyword evidence="6" id="KW-0206">Cytoskeleton</keyword>
<dbReference type="Gene3D" id="3.40.850.10">
    <property type="entry name" value="Kinesin motor domain"/>
    <property type="match status" value="1"/>
</dbReference>
<feature type="coiled-coil region" evidence="10">
    <location>
        <begin position="1413"/>
        <end position="1503"/>
    </location>
</feature>
<dbReference type="Pfam" id="PF00225">
    <property type="entry name" value="Kinesin"/>
    <property type="match status" value="1"/>
</dbReference>
<evidence type="ECO:0000256" key="5">
    <source>
        <dbReference type="ARBA" id="ARBA00023175"/>
    </source>
</evidence>
<evidence type="ECO:0000313" key="14">
    <source>
        <dbReference type="RefSeq" id="XP_034298093.1"/>
    </source>
</evidence>
<dbReference type="GO" id="GO:0000278">
    <property type="term" value="P:mitotic cell cycle"/>
    <property type="evidence" value="ECO:0007669"/>
    <property type="project" value="TreeGrafter"/>
</dbReference>
<dbReference type="GO" id="GO:0000280">
    <property type="term" value="P:nuclear division"/>
    <property type="evidence" value="ECO:0007669"/>
    <property type="project" value="UniProtKB-ARBA"/>
</dbReference>
<evidence type="ECO:0000256" key="1">
    <source>
        <dbReference type="ARBA" id="ARBA00004245"/>
    </source>
</evidence>
<dbReference type="KEGG" id="pgut:117679900"/>
<dbReference type="InterPro" id="IPR027417">
    <property type="entry name" value="P-loop_NTPase"/>
</dbReference>
<dbReference type="GeneID" id="117679900"/>
<reference evidence="14" key="1">
    <citation type="submission" date="2025-08" db="UniProtKB">
        <authorList>
            <consortium name="RefSeq"/>
        </authorList>
    </citation>
    <scope>IDENTIFICATION</scope>
    <source>
        <tissue evidence="14">Blood</tissue>
    </source>
</reference>
<feature type="region of interest" description="Disordered" evidence="11">
    <location>
        <begin position="2311"/>
        <end position="2340"/>
    </location>
</feature>
<dbReference type="PANTHER" id="PTHR47968:SF75">
    <property type="entry name" value="CENTROMERE-ASSOCIATED PROTEIN E"/>
    <property type="match status" value="1"/>
</dbReference>
<keyword evidence="13" id="KW-1185">Reference proteome</keyword>
<dbReference type="CDD" id="cd01374">
    <property type="entry name" value="KISc_CENP_E"/>
    <property type="match status" value="1"/>
</dbReference>
<dbReference type="GO" id="GO:0005874">
    <property type="term" value="C:microtubule"/>
    <property type="evidence" value="ECO:0007669"/>
    <property type="project" value="TreeGrafter"/>
</dbReference>
<dbReference type="GO" id="GO:0000779">
    <property type="term" value="C:condensed chromosome, centromeric region"/>
    <property type="evidence" value="ECO:0007669"/>
    <property type="project" value="UniProtKB-ARBA"/>
</dbReference>
<evidence type="ECO:0000256" key="11">
    <source>
        <dbReference type="SAM" id="MobiDB-lite"/>
    </source>
</evidence>
<evidence type="ECO:0000256" key="2">
    <source>
        <dbReference type="ARBA" id="ARBA00022741"/>
    </source>
</evidence>
<dbReference type="PRINTS" id="PR00380">
    <property type="entry name" value="KINESINHEAVY"/>
</dbReference>
<keyword evidence="5 9" id="KW-0505">Motor protein</keyword>
<dbReference type="InterPro" id="IPR027640">
    <property type="entry name" value="Kinesin-like_fam"/>
</dbReference>
<feature type="coiled-coil region" evidence="10">
    <location>
        <begin position="2262"/>
        <end position="2289"/>
    </location>
</feature>
<dbReference type="GO" id="GO:0007018">
    <property type="term" value="P:microtubule-based movement"/>
    <property type="evidence" value="ECO:0007669"/>
    <property type="project" value="InterPro"/>
</dbReference>
<dbReference type="GO" id="GO:0140694">
    <property type="term" value="P:membraneless organelle assembly"/>
    <property type="evidence" value="ECO:0007669"/>
    <property type="project" value="UniProtKB-ARBA"/>
</dbReference>
<feature type="compositionally biased region" description="Basic and acidic residues" evidence="11">
    <location>
        <begin position="2311"/>
        <end position="2321"/>
    </location>
</feature>
<dbReference type="PANTHER" id="PTHR47968">
    <property type="entry name" value="CENTROMERE PROTEIN E"/>
    <property type="match status" value="1"/>
</dbReference>
<dbReference type="RefSeq" id="XP_034298093.1">
    <property type="nucleotide sequence ID" value="XM_034442202.1"/>
</dbReference>
<evidence type="ECO:0000256" key="7">
    <source>
        <dbReference type="ARBA" id="ARBA00070169"/>
    </source>
</evidence>
<dbReference type="PROSITE" id="PS50067">
    <property type="entry name" value="KINESIN_MOTOR_2"/>
    <property type="match status" value="1"/>
</dbReference>
<feature type="coiled-coil region" evidence="10">
    <location>
        <begin position="1945"/>
        <end position="1979"/>
    </location>
</feature>
<dbReference type="GO" id="GO:0043515">
    <property type="term" value="F:kinetochore binding"/>
    <property type="evidence" value="ECO:0007669"/>
    <property type="project" value="UniProtKB-ARBA"/>
</dbReference>
<feature type="domain" description="Kinesin motor" evidence="12">
    <location>
        <begin position="6"/>
        <end position="332"/>
    </location>
</feature>
<dbReference type="InterPro" id="IPR001752">
    <property type="entry name" value="Kinesin_motor_dom"/>
</dbReference>
<keyword evidence="2 9" id="KW-0547">Nucleotide-binding</keyword>